<dbReference type="GO" id="GO:0042597">
    <property type="term" value="C:periplasmic space"/>
    <property type="evidence" value="ECO:0007669"/>
    <property type="project" value="UniProtKB-SubCell"/>
</dbReference>
<evidence type="ECO:0000259" key="4">
    <source>
        <dbReference type="Pfam" id="PF09084"/>
    </source>
</evidence>
<protein>
    <submittedName>
        <fullName evidence="5">ABC transporter substrate-binding protein</fullName>
    </submittedName>
</protein>
<reference evidence="5" key="1">
    <citation type="journal article" date="2020" name="mSystems">
        <title>Genome- and Community-Level Interaction Insights into Carbon Utilization and Element Cycling Functions of Hydrothermarchaeota in Hydrothermal Sediment.</title>
        <authorList>
            <person name="Zhou Z."/>
            <person name="Liu Y."/>
            <person name="Xu W."/>
            <person name="Pan J."/>
            <person name="Luo Z.H."/>
            <person name="Li M."/>
        </authorList>
    </citation>
    <scope>NUCLEOTIDE SEQUENCE [LARGE SCALE GENOMIC DNA]</scope>
    <source>
        <strain evidence="5">SpSt-914</strain>
    </source>
</reference>
<accession>A0A7V3PTM5</accession>
<evidence type="ECO:0000256" key="1">
    <source>
        <dbReference type="ARBA" id="ARBA00004418"/>
    </source>
</evidence>
<dbReference type="SUPFAM" id="SSF53850">
    <property type="entry name" value="Periplasmic binding protein-like II"/>
    <property type="match status" value="1"/>
</dbReference>
<evidence type="ECO:0000256" key="3">
    <source>
        <dbReference type="ARBA" id="ARBA00022729"/>
    </source>
</evidence>
<dbReference type="PANTHER" id="PTHR30024">
    <property type="entry name" value="ALIPHATIC SULFONATES-BINDING PROTEIN-RELATED"/>
    <property type="match status" value="1"/>
</dbReference>
<comment type="caution">
    <text evidence="5">The sequence shown here is derived from an EMBL/GenBank/DDBJ whole genome shotgun (WGS) entry which is preliminary data.</text>
</comment>
<keyword evidence="3" id="KW-0732">Signal</keyword>
<dbReference type="InterPro" id="IPR015168">
    <property type="entry name" value="SsuA/THI5"/>
</dbReference>
<evidence type="ECO:0000313" key="5">
    <source>
        <dbReference type="EMBL" id="HGD13185.1"/>
    </source>
</evidence>
<proteinExistence type="inferred from homology"/>
<dbReference type="Gene3D" id="3.40.190.10">
    <property type="entry name" value="Periplasmic binding protein-like II"/>
    <property type="match status" value="2"/>
</dbReference>
<comment type="similarity">
    <text evidence="2">Belongs to the bacterial solute-binding protein SsuA/TauA family.</text>
</comment>
<feature type="domain" description="SsuA/THI5-like" evidence="4">
    <location>
        <begin position="44"/>
        <end position="188"/>
    </location>
</feature>
<dbReference type="EMBL" id="DTMZ01000089">
    <property type="protein sequence ID" value="HGD13185.1"/>
    <property type="molecule type" value="Genomic_DNA"/>
</dbReference>
<dbReference type="PANTHER" id="PTHR30024:SF47">
    <property type="entry name" value="TAURINE-BINDING PERIPLASMIC PROTEIN"/>
    <property type="match status" value="1"/>
</dbReference>
<organism evidence="5">
    <name type="scientific">candidate division WOR-3 bacterium</name>
    <dbReference type="NCBI Taxonomy" id="2052148"/>
    <lineage>
        <taxon>Bacteria</taxon>
        <taxon>Bacteria division WOR-3</taxon>
    </lineage>
</organism>
<evidence type="ECO:0000256" key="2">
    <source>
        <dbReference type="ARBA" id="ARBA00010742"/>
    </source>
</evidence>
<comment type="subcellular location">
    <subcellularLocation>
        <location evidence="1">Periplasm</location>
    </subcellularLocation>
</comment>
<dbReference type="AlphaFoldDB" id="A0A7V3PTM5"/>
<sequence>MTRILTLIIIVLAALLVGIILYPQIQENRPMPIRFAGDSSVATLPLLVAIEDTLFVKNRIVPELVYYADPDQAFADLFAGKVDVGIFPWSTVFKHLSRGETLRVFMAVEFRPALPVDALARSKKSRITKITDFKGKRIGYPPILRDYIAPLLSEMGIKPTDVKLSEATLTELTRKLSAGELDAAWLVEPAICPLNLAAVDTMVAMTTRYLNNPFPAFAIGFSPGFLKKTTRAQRTRLKIALDMAVDRIDGNPEKAKQILGSYFPYCQEVCGFCRLPQFQRLVEINRPAVQTLSLRALKFGIITDTIDTKGLFVEPSQMMR</sequence>
<gene>
    <name evidence="5" type="ORF">ENX16_03810</name>
</gene>
<dbReference type="Pfam" id="PF09084">
    <property type="entry name" value="NMT1"/>
    <property type="match status" value="1"/>
</dbReference>
<name>A0A7V3PTM5_UNCW3</name>